<evidence type="ECO:0000256" key="8">
    <source>
        <dbReference type="ARBA" id="ARBA00022976"/>
    </source>
</evidence>
<keyword evidence="16" id="KW-1185">Reference proteome</keyword>
<evidence type="ECO:0000256" key="4">
    <source>
        <dbReference type="ARBA" id="ARBA00021745"/>
    </source>
</evidence>
<organism evidence="15 16">
    <name type="scientific">Sphaeroforma arctica JP610</name>
    <dbReference type="NCBI Taxonomy" id="667725"/>
    <lineage>
        <taxon>Eukaryota</taxon>
        <taxon>Ichthyosporea</taxon>
        <taxon>Ichthyophonida</taxon>
        <taxon>Sphaeroforma</taxon>
    </lineage>
</organism>
<keyword evidence="11" id="KW-0294">Fucose metabolism</keyword>
<keyword evidence="14" id="KW-0732">Signal</keyword>
<dbReference type="Gene3D" id="3.40.50.11350">
    <property type="match status" value="1"/>
</dbReference>
<dbReference type="GO" id="GO:0008593">
    <property type="term" value="P:regulation of Notch signaling pathway"/>
    <property type="evidence" value="ECO:0007669"/>
    <property type="project" value="TreeGrafter"/>
</dbReference>
<dbReference type="GO" id="GO:0046922">
    <property type="term" value="F:peptide-O-fucosyltransferase activity"/>
    <property type="evidence" value="ECO:0007669"/>
    <property type="project" value="InterPro"/>
</dbReference>
<evidence type="ECO:0000256" key="10">
    <source>
        <dbReference type="ARBA" id="ARBA00023180"/>
    </source>
</evidence>
<proteinExistence type="inferred from homology"/>
<keyword evidence="9" id="KW-1015">Disulfide bond</keyword>
<dbReference type="AlphaFoldDB" id="A0A0L0FZ90"/>
<evidence type="ECO:0000256" key="2">
    <source>
        <dbReference type="ARBA" id="ARBA00004922"/>
    </source>
</evidence>
<accession>A0A0L0FZ90</accession>
<evidence type="ECO:0000313" key="16">
    <source>
        <dbReference type="Proteomes" id="UP000054560"/>
    </source>
</evidence>
<keyword evidence="12" id="KW-0119">Carbohydrate metabolism</keyword>
<evidence type="ECO:0000256" key="1">
    <source>
        <dbReference type="ARBA" id="ARBA00004240"/>
    </source>
</evidence>
<dbReference type="GO" id="GO:0007219">
    <property type="term" value="P:Notch signaling pathway"/>
    <property type="evidence" value="ECO:0007669"/>
    <property type="project" value="UniProtKB-KW"/>
</dbReference>
<dbReference type="Gene3D" id="3.40.50.11340">
    <property type="match status" value="1"/>
</dbReference>
<keyword evidence="6" id="KW-0808">Transferase</keyword>
<dbReference type="RefSeq" id="XP_014155788.1">
    <property type="nucleotide sequence ID" value="XM_014300313.1"/>
</dbReference>
<dbReference type="InterPro" id="IPR039922">
    <property type="entry name" value="POFUT1"/>
</dbReference>
<comment type="pathway">
    <text evidence="2">Protein modification; protein glycosylation.</text>
</comment>
<reference evidence="15 16" key="1">
    <citation type="submission" date="2011-02" db="EMBL/GenBank/DDBJ databases">
        <title>The Genome Sequence of Sphaeroforma arctica JP610.</title>
        <authorList>
            <consortium name="The Broad Institute Genome Sequencing Platform"/>
            <person name="Russ C."/>
            <person name="Cuomo C."/>
            <person name="Young S.K."/>
            <person name="Zeng Q."/>
            <person name="Gargeya S."/>
            <person name="Alvarado L."/>
            <person name="Berlin A."/>
            <person name="Chapman S.B."/>
            <person name="Chen Z."/>
            <person name="Freedman E."/>
            <person name="Gellesch M."/>
            <person name="Goldberg J."/>
            <person name="Griggs A."/>
            <person name="Gujja S."/>
            <person name="Heilman E."/>
            <person name="Heiman D."/>
            <person name="Howarth C."/>
            <person name="Mehta T."/>
            <person name="Neiman D."/>
            <person name="Pearson M."/>
            <person name="Roberts A."/>
            <person name="Saif S."/>
            <person name="Shea T."/>
            <person name="Shenoy N."/>
            <person name="Sisk P."/>
            <person name="Stolte C."/>
            <person name="Sykes S."/>
            <person name="White J."/>
            <person name="Yandava C."/>
            <person name="Burger G."/>
            <person name="Gray M.W."/>
            <person name="Holland P.W.H."/>
            <person name="King N."/>
            <person name="Lang F.B.F."/>
            <person name="Roger A.J."/>
            <person name="Ruiz-Trillo I."/>
            <person name="Haas B."/>
            <person name="Nusbaum C."/>
            <person name="Birren B."/>
        </authorList>
    </citation>
    <scope>NUCLEOTIDE SEQUENCE [LARGE SCALE GENOMIC DNA]</scope>
    <source>
        <strain evidence="15 16">JP610</strain>
    </source>
</reference>
<evidence type="ECO:0000256" key="7">
    <source>
        <dbReference type="ARBA" id="ARBA00022824"/>
    </source>
</evidence>
<keyword evidence="8" id="KW-0914">Notch signaling pathway</keyword>
<dbReference type="EMBL" id="KQ241983">
    <property type="protein sequence ID" value="KNC81886.1"/>
    <property type="molecule type" value="Genomic_DNA"/>
</dbReference>
<dbReference type="PANTHER" id="PTHR21420">
    <property type="entry name" value="GDP-FUCOSE PROTEIN O-FUCOSYLTRANSFERASE 1"/>
    <property type="match status" value="1"/>
</dbReference>
<evidence type="ECO:0000256" key="13">
    <source>
        <dbReference type="ARBA" id="ARBA00033080"/>
    </source>
</evidence>
<evidence type="ECO:0000256" key="9">
    <source>
        <dbReference type="ARBA" id="ARBA00023157"/>
    </source>
</evidence>
<dbReference type="eggNOG" id="KOG3849">
    <property type="taxonomic scope" value="Eukaryota"/>
</dbReference>
<evidence type="ECO:0000256" key="6">
    <source>
        <dbReference type="ARBA" id="ARBA00022679"/>
    </source>
</evidence>
<evidence type="ECO:0000313" key="15">
    <source>
        <dbReference type="EMBL" id="KNC81886.1"/>
    </source>
</evidence>
<keyword evidence="10" id="KW-0325">Glycoprotein</keyword>
<protein>
    <recommendedName>
        <fullName evidence="4">GDP-fucose protein O-fucosyltransferase 1</fullName>
    </recommendedName>
    <alternativeName>
        <fullName evidence="13">Peptide-O-fucosyltransferase 1</fullName>
    </alternativeName>
</protein>
<evidence type="ECO:0000256" key="5">
    <source>
        <dbReference type="ARBA" id="ARBA00022676"/>
    </source>
</evidence>
<dbReference type="STRING" id="667725.A0A0L0FZ90"/>
<comment type="similarity">
    <text evidence="3">Belongs to the glycosyltransferase 65 family.</text>
</comment>
<feature type="chain" id="PRO_5005538529" description="GDP-fucose protein O-fucosyltransferase 1" evidence="14">
    <location>
        <begin position="20"/>
        <end position="432"/>
    </location>
</feature>
<evidence type="ECO:0000256" key="11">
    <source>
        <dbReference type="ARBA" id="ARBA00023253"/>
    </source>
</evidence>
<dbReference type="UniPathway" id="UPA00378"/>
<dbReference type="GO" id="GO:0006004">
    <property type="term" value="P:fucose metabolic process"/>
    <property type="evidence" value="ECO:0007669"/>
    <property type="project" value="UniProtKB-KW"/>
</dbReference>
<dbReference type="InterPro" id="IPR019378">
    <property type="entry name" value="GDP-Fuc_O-FucTrfase"/>
</dbReference>
<evidence type="ECO:0000256" key="14">
    <source>
        <dbReference type="SAM" id="SignalP"/>
    </source>
</evidence>
<dbReference type="OrthoDB" id="10050276at2759"/>
<dbReference type="GeneID" id="25906321"/>
<comment type="subcellular location">
    <subcellularLocation>
        <location evidence="1">Endoplasmic reticulum</location>
    </subcellularLocation>
</comment>
<dbReference type="Proteomes" id="UP000054560">
    <property type="component" value="Unassembled WGS sequence"/>
</dbReference>
<keyword evidence="5" id="KW-0328">Glycosyltransferase</keyword>
<dbReference type="PANTHER" id="PTHR21420:SF3">
    <property type="entry name" value="GDP-FUCOSE PROTEIN O-FUCOSYLTRANSFERASE 1"/>
    <property type="match status" value="1"/>
</dbReference>
<name>A0A0L0FZ90_9EUKA</name>
<feature type="signal peptide" evidence="14">
    <location>
        <begin position="1"/>
        <end position="19"/>
    </location>
</feature>
<sequence length="432" mass="49124">MKSYYLLSVLAASFAIASGERLESNEAHMEGEVVLEADGVQKPLAVQVEQAEEQAIGDADHKQKMLKEHLIKGQKDAKAEHDDFIEEDGWDRRGYHMWSNQKGKFTQQIAHAMGMIGTTAKLGRNVVLPAFSIHDQSVQQTRLLKFNDVFDMTSLKMFDPRFITLEDFMEKFGETRWPVDERYAYCDEEWPLYEKSQNCNLKTTPKAAQYWDAYSIDFIGKKPFSRKTRPVPESDPVFVTGSLARYPLETRLDSLYGYFRWNPYLLEASIDYVEKYLPRPFMSVQIAGGKSWATTCEAAVSGADRILASRQCLGENEKIYAGLCKPSEYKMLTDIVDVAIKEKVKSIFLIADAITEPFIPNLQKMLAKQEMSGVIVIAGTGNEVLDVVIEELSDVFLGNCVNPASEIIMNFRKHHIPEDVRPPTYYFGKIEE</sequence>
<gene>
    <name evidence="15" type="ORF">SARC_05817</name>
</gene>
<keyword evidence="7" id="KW-0256">Endoplasmic reticulum</keyword>
<evidence type="ECO:0000256" key="3">
    <source>
        <dbReference type="ARBA" id="ARBA00010626"/>
    </source>
</evidence>
<evidence type="ECO:0000256" key="12">
    <source>
        <dbReference type="ARBA" id="ARBA00023277"/>
    </source>
</evidence>
<dbReference type="Pfam" id="PF10250">
    <property type="entry name" value="O-FucT"/>
    <property type="match status" value="1"/>
</dbReference>
<dbReference type="GO" id="GO:0005783">
    <property type="term" value="C:endoplasmic reticulum"/>
    <property type="evidence" value="ECO:0007669"/>
    <property type="project" value="UniProtKB-SubCell"/>
</dbReference>